<dbReference type="Proteomes" id="UP000002985">
    <property type="component" value="Unassembled WGS sequence"/>
</dbReference>
<dbReference type="STRING" id="247490.KSU1_D0875"/>
<keyword evidence="1" id="KW-0472">Membrane</keyword>
<proteinExistence type="predicted"/>
<feature type="transmembrane region" description="Helical" evidence="1">
    <location>
        <begin position="14"/>
        <end position="35"/>
    </location>
</feature>
<organism evidence="2 3">
    <name type="scientific">Candidatus Jettenia caeni</name>
    <dbReference type="NCBI Taxonomy" id="247490"/>
    <lineage>
        <taxon>Bacteria</taxon>
        <taxon>Pseudomonadati</taxon>
        <taxon>Planctomycetota</taxon>
        <taxon>Candidatus Brocadiia</taxon>
        <taxon>Candidatus Brocadiales</taxon>
        <taxon>Candidatus Brocadiaceae</taxon>
        <taxon>Candidatus Jettenia</taxon>
    </lineage>
</organism>
<keyword evidence="1" id="KW-1133">Transmembrane helix</keyword>
<name>I3IR39_9BACT</name>
<evidence type="ECO:0000256" key="1">
    <source>
        <dbReference type="SAM" id="Phobius"/>
    </source>
</evidence>
<feature type="transmembrane region" description="Helical" evidence="1">
    <location>
        <begin position="117"/>
        <end position="137"/>
    </location>
</feature>
<comment type="caution">
    <text evidence="2">The sequence shown here is derived from an EMBL/GenBank/DDBJ whole genome shotgun (WGS) entry which is preliminary data.</text>
</comment>
<evidence type="ECO:0000313" key="3">
    <source>
        <dbReference type="Proteomes" id="UP000002985"/>
    </source>
</evidence>
<protein>
    <submittedName>
        <fullName evidence="2">Uncharacterized protein</fullName>
    </submittedName>
</protein>
<dbReference type="eggNOG" id="ENOG5030UF7">
    <property type="taxonomic scope" value="Bacteria"/>
</dbReference>
<gene>
    <name evidence="2" type="ORF">KSU1_D0875</name>
</gene>
<dbReference type="OrthoDB" id="5513925at2"/>
<keyword evidence="3" id="KW-1185">Reference proteome</keyword>
<feature type="transmembrane region" description="Helical" evidence="1">
    <location>
        <begin position="87"/>
        <end position="105"/>
    </location>
</feature>
<feature type="transmembrane region" description="Helical" evidence="1">
    <location>
        <begin position="143"/>
        <end position="165"/>
    </location>
</feature>
<evidence type="ECO:0000313" key="2">
    <source>
        <dbReference type="EMBL" id="GAB64184.1"/>
    </source>
</evidence>
<keyword evidence="1" id="KW-0812">Transmembrane</keyword>
<dbReference type="EMBL" id="BAFH01000004">
    <property type="protein sequence ID" value="GAB64184.1"/>
    <property type="molecule type" value="Genomic_DNA"/>
</dbReference>
<accession>I3IR39</accession>
<dbReference type="AlphaFoldDB" id="I3IR39"/>
<reference evidence="2 3" key="1">
    <citation type="journal article" date="2012" name="FEBS Lett.">
        <title>Anammox organism KSU-1 expresses a NirK-type copper-containing nitrite reductase instead of a NirS-type with cytochrome cd1.</title>
        <authorList>
            <person name="Hira D."/>
            <person name="Toh H."/>
            <person name="Migita C.T."/>
            <person name="Okubo H."/>
            <person name="Nishiyama T."/>
            <person name="Hattori M."/>
            <person name="Furukawa K."/>
            <person name="Fujii T."/>
        </authorList>
    </citation>
    <scope>NUCLEOTIDE SEQUENCE [LARGE SCALE GENOMIC DNA]</scope>
</reference>
<sequence>MLGGMWSLPVSNKIFFTFFLFIIAIAVGIGFLNYYERTGFSPEKTIRYYCGDEEEEFDIPPASMEENQSKMEEGLFFAKSYRELLEVTHTHIFSIPIVVFILSRIMAMTHTREGLKITIYSVSFLGILLNLAAPWLIRYVCHHFVITFIISNVLLTLSFGAYIFIPLCEMWLKRGHDSLAK</sequence>